<dbReference type="InterPro" id="IPR041633">
    <property type="entry name" value="Polbeta"/>
</dbReference>
<dbReference type="SUPFAM" id="SSF81301">
    <property type="entry name" value="Nucleotidyltransferase"/>
    <property type="match status" value="1"/>
</dbReference>
<evidence type="ECO:0000259" key="1">
    <source>
        <dbReference type="Pfam" id="PF18765"/>
    </source>
</evidence>
<name>A0ABP3TW14_9CLOT</name>
<organism evidence="2 3">
    <name type="scientific">Clostridium malenominatum</name>
    <dbReference type="NCBI Taxonomy" id="1539"/>
    <lineage>
        <taxon>Bacteria</taxon>
        <taxon>Bacillati</taxon>
        <taxon>Bacillota</taxon>
        <taxon>Clostridia</taxon>
        <taxon>Eubacteriales</taxon>
        <taxon>Clostridiaceae</taxon>
        <taxon>Clostridium</taxon>
    </lineage>
</organism>
<reference evidence="3" key="1">
    <citation type="journal article" date="2019" name="Int. J. Syst. Evol. Microbiol.">
        <title>The Global Catalogue of Microorganisms (GCM) 10K type strain sequencing project: providing services to taxonomists for standard genome sequencing and annotation.</title>
        <authorList>
            <consortium name="The Broad Institute Genomics Platform"/>
            <consortium name="The Broad Institute Genome Sequencing Center for Infectious Disease"/>
            <person name="Wu L."/>
            <person name="Ma J."/>
        </authorList>
    </citation>
    <scope>NUCLEOTIDE SEQUENCE [LARGE SCALE GENOMIC DNA]</scope>
    <source>
        <strain evidence="3">JCM 1405</strain>
    </source>
</reference>
<proteinExistence type="predicted"/>
<dbReference type="RefSeq" id="WP_343766620.1">
    <property type="nucleotide sequence ID" value="NZ_BAAACF010000001.1"/>
</dbReference>
<feature type="domain" description="Polymerase beta nucleotidyltransferase" evidence="1">
    <location>
        <begin position="13"/>
        <end position="64"/>
    </location>
</feature>
<accession>A0ABP3TW14</accession>
<dbReference type="Proteomes" id="UP001500339">
    <property type="component" value="Unassembled WGS sequence"/>
</dbReference>
<keyword evidence="3" id="KW-1185">Reference proteome</keyword>
<evidence type="ECO:0000313" key="3">
    <source>
        <dbReference type="Proteomes" id="UP001500339"/>
    </source>
</evidence>
<comment type="caution">
    <text evidence="2">The sequence shown here is derived from an EMBL/GenBank/DDBJ whole genome shotgun (WGS) entry which is preliminary data.</text>
</comment>
<gene>
    <name evidence="2" type="ORF">GCM10008905_06690</name>
</gene>
<dbReference type="EMBL" id="BAAACF010000001">
    <property type="protein sequence ID" value="GAA0719091.1"/>
    <property type="molecule type" value="Genomic_DNA"/>
</dbReference>
<dbReference type="Gene3D" id="3.30.460.10">
    <property type="entry name" value="Beta Polymerase, domain 2"/>
    <property type="match status" value="1"/>
</dbReference>
<evidence type="ECO:0000313" key="2">
    <source>
        <dbReference type="EMBL" id="GAA0719091.1"/>
    </source>
</evidence>
<dbReference type="Pfam" id="PF18765">
    <property type="entry name" value="Polbeta"/>
    <property type="match status" value="1"/>
</dbReference>
<protein>
    <recommendedName>
        <fullName evidence="1">Polymerase beta nucleotidyltransferase domain-containing protein</fullName>
    </recommendedName>
</protein>
<dbReference type="CDD" id="cd05403">
    <property type="entry name" value="NT_KNTase_like"/>
    <property type="match status" value="1"/>
</dbReference>
<sequence>MELYERIEHFKDEIVKVFSSRVECILLTGSVAREEIREKSDIDIWVFLDEIKFEDLYKVSEVVKNFPKEPKINPQVTTFKECLLPNFTREYSPIQYNTDGKVLYGKLKVPYPKREEFLESSKNLAAYIIMGIRHFITIDENEKSLLSKKLLKRILKPLTWALRYKYAGIKGKYILDLEKLKDEASEEEIYVIDIFQNLLLGNYDIYEGKVSIILEKTYNLCKNLMYSEY</sequence>
<dbReference type="InterPro" id="IPR043519">
    <property type="entry name" value="NT_sf"/>
</dbReference>